<name>A0A7T5VER3_9BACT</name>
<keyword evidence="3" id="KW-1185">Reference proteome</keyword>
<keyword evidence="1" id="KW-0812">Transmembrane</keyword>
<keyword evidence="1" id="KW-0472">Membrane</keyword>
<organism evidence="2 3">
    <name type="scientific">Desulfobulbus oligotrophicus</name>
    <dbReference type="NCBI Taxonomy" id="1909699"/>
    <lineage>
        <taxon>Bacteria</taxon>
        <taxon>Pseudomonadati</taxon>
        <taxon>Thermodesulfobacteriota</taxon>
        <taxon>Desulfobulbia</taxon>
        <taxon>Desulfobulbales</taxon>
        <taxon>Desulfobulbaceae</taxon>
        <taxon>Desulfobulbus</taxon>
    </lineage>
</organism>
<reference evidence="2 3" key="1">
    <citation type="submission" date="2020-05" db="EMBL/GenBank/DDBJ databases">
        <title>Complete genome of Desulfobulbus oligotrophicus.</title>
        <authorList>
            <person name="Podar M."/>
        </authorList>
    </citation>
    <scope>NUCLEOTIDE SEQUENCE [LARGE SCALE GENOMIC DNA]</scope>
    <source>
        <strain evidence="2 3">Prop6</strain>
    </source>
</reference>
<feature type="transmembrane region" description="Helical" evidence="1">
    <location>
        <begin position="9"/>
        <end position="30"/>
    </location>
</feature>
<dbReference type="KEGG" id="dog:HP555_12075"/>
<sequence>MNNKRHIQVFVRLATLLFVFVVFGTSWFLLVERPGPTLHLLGVFPKDSLLVVEWDHAGKNWQRWRKNWPESREILSNSFHLFDKQELLFPFFKEIDSLIAQYDAVADLPFMHLLTNVPVALAVLPGNDHQDLPPKFLLEQSVLAVQTGTAVSMQNHPDFSNWLKLETTSLFQGEIIEHLKMPNGEEIVCWQRSDVLLYAKNASLLHQCIQLYLQQKIRHYPSFLDNPAVQPLKVHDAFPVDVFCYLDLTRLQKNVPWIGHLVHKFDVLQLQQVALYQHTRDQITKLGGIATINRGAGTAVDVLYHLPQPQGPLPVDVSSSTSLLFWTNWFDFKRLWKFIVQTAPVEISSFFSVMELSVPEQTGLAIDNFFDLFGQRFGIFMDAHQISYQANRSLGCLSIEIKDRDKVERLIRRLTKDLQVISIQSGKTEVYTVMLAGGLLQPAYMLEKNRLIIADNAGLIDQAQHYFVLDEHHDYQDLLGFQRDRGNIFLFTRPDGLIERFLPLLSMAARENRDPKRMFSPETRLKLRRYVIPLLTALQQYATFSLSGSVTSSSVSVGVDFSLKPVQKVTGK</sequence>
<evidence type="ECO:0000256" key="1">
    <source>
        <dbReference type="SAM" id="Phobius"/>
    </source>
</evidence>
<proteinExistence type="predicted"/>
<dbReference type="Proteomes" id="UP000596092">
    <property type="component" value="Chromosome"/>
</dbReference>
<gene>
    <name evidence="2" type="ORF">HP555_12075</name>
</gene>
<protein>
    <recommendedName>
        <fullName evidence="4">DUF3352 domain-containing protein</fullName>
    </recommendedName>
</protein>
<accession>A0A7T5VER3</accession>
<evidence type="ECO:0000313" key="2">
    <source>
        <dbReference type="EMBL" id="QQG66552.1"/>
    </source>
</evidence>
<evidence type="ECO:0008006" key="4">
    <source>
        <dbReference type="Google" id="ProtNLM"/>
    </source>
</evidence>
<keyword evidence="1" id="KW-1133">Transmembrane helix</keyword>
<dbReference type="RefSeq" id="WP_199262832.1">
    <property type="nucleotide sequence ID" value="NZ_CP054140.1"/>
</dbReference>
<dbReference type="AlphaFoldDB" id="A0A7T5VER3"/>
<evidence type="ECO:0000313" key="3">
    <source>
        <dbReference type="Proteomes" id="UP000596092"/>
    </source>
</evidence>
<dbReference type="EMBL" id="CP054140">
    <property type="protein sequence ID" value="QQG66552.1"/>
    <property type="molecule type" value="Genomic_DNA"/>
</dbReference>